<reference evidence="2" key="1">
    <citation type="submission" date="2023-08" db="EMBL/GenBank/DDBJ databases">
        <title>Functional and genomic diversity of the sorghum phyllosphere microbiome.</title>
        <authorList>
            <person name="Shade A."/>
        </authorList>
    </citation>
    <scope>NUCLEOTIDE SEQUENCE</scope>
    <source>
        <strain evidence="2">SORGH_AS_0201</strain>
    </source>
</reference>
<protein>
    <submittedName>
        <fullName evidence="2">Pimeloyl-ACP methyl ester carboxylesterase</fullName>
    </submittedName>
</protein>
<gene>
    <name evidence="2" type="ORF">QE440_002959</name>
</gene>
<dbReference type="EMBL" id="JAVJAF010000001">
    <property type="protein sequence ID" value="MDR6235218.1"/>
    <property type="molecule type" value="Genomic_DNA"/>
</dbReference>
<dbReference type="InterPro" id="IPR050471">
    <property type="entry name" value="AB_hydrolase"/>
</dbReference>
<dbReference type="RefSeq" id="WP_309759623.1">
    <property type="nucleotide sequence ID" value="NZ_JAVJAF010000001.1"/>
</dbReference>
<comment type="caution">
    <text evidence="2">The sequence shown here is derived from an EMBL/GenBank/DDBJ whole genome shotgun (WGS) entry which is preliminary data.</text>
</comment>
<dbReference type="SUPFAM" id="SSF53474">
    <property type="entry name" value="alpha/beta-Hydrolases"/>
    <property type="match status" value="1"/>
</dbReference>
<dbReference type="GO" id="GO:0046503">
    <property type="term" value="P:glycerolipid catabolic process"/>
    <property type="evidence" value="ECO:0007669"/>
    <property type="project" value="TreeGrafter"/>
</dbReference>
<evidence type="ECO:0000313" key="3">
    <source>
        <dbReference type="Proteomes" id="UP001268036"/>
    </source>
</evidence>
<feature type="domain" description="AB hydrolase-1" evidence="1">
    <location>
        <begin position="26"/>
        <end position="281"/>
    </location>
</feature>
<dbReference type="GO" id="GO:0004806">
    <property type="term" value="F:triacylglycerol lipase activity"/>
    <property type="evidence" value="ECO:0007669"/>
    <property type="project" value="TreeGrafter"/>
</dbReference>
<evidence type="ECO:0000313" key="2">
    <source>
        <dbReference type="EMBL" id="MDR6235218.1"/>
    </source>
</evidence>
<dbReference type="Pfam" id="PF00561">
    <property type="entry name" value="Abhydrolase_1"/>
    <property type="match status" value="1"/>
</dbReference>
<dbReference type="InterPro" id="IPR000073">
    <property type="entry name" value="AB_hydrolase_1"/>
</dbReference>
<dbReference type="Proteomes" id="UP001268036">
    <property type="component" value="Unassembled WGS sequence"/>
</dbReference>
<dbReference type="Gene3D" id="3.40.50.1820">
    <property type="entry name" value="alpha/beta hydrolase"/>
    <property type="match status" value="1"/>
</dbReference>
<accession>A0AAJ2BJ51</accession>
<dbReference type="InterPro" id="IPR029058">
    <property type="entry name" value="AB_hydrolase_fold"/>
</dbReference>
<name>A0AAJ2BJ51_9PSED</name>
<evidence type="ECO:0000259" key="1">
    <source>
        <dbReference type="Pfam" id="PF00561"/>
    </source>
</evidence>
<sequence length="302" mass="33099">MDRREGRARVGTLELAYEDWGDPAHPPLLLIMGFGAQLLLWPEGFCEALVRRGLRVIRFDNRDIGQSSRLSWPGGRAPSLWPVLGRAQLGKTSVVPYRLDAMAADAVGLLDHLGIERTFVLGGSMGGMIAQILAADWPQRVARLGILFSSTNQPLLPPPSFKLLGSLLLRPPADLPLDAAIARQKALLRGIETPRYRQSEADLERLVQRILARGVDVEGVQRQLFALLGSGDLRPFARRIQAPTLVVHGACDPLLKPACGRAVARAIPGARFERIPDMAHDLPAPLWPRLSGLFADFFLADQ</sequence>
<dbReference type="PANTHER" id="PTHR43433:SF5">
    <property type="entry name" value="AB HYDROLASE-1 DOMAIN-CONTAINING PROTEIN"/>
    <property type="match status" value="1"/>
</dbReference>
<proteinExistence type="predicted"/>
<organism evidence="2 3">
    <name type="scientific">Pseudomonas oryzihabitans</name>
    <dbReference type="NCBI Taxonomy" id="47885"/>
    <lineage>
        <taxon>Bacteria</taxon>
        <taxon>Pseudomonadati</taxon>
        <taxon>Pseudomonadota</taxon>
        <taxon>Gammaproteobacteria</taxon>
        <taxon>Pseudomonadales</taxon>
        <taxon>Pseudomonadaceae</taxon>
        <taxon>Pseudomonas</taxon>
    </lineage>
</organism>
<dbReference type="AlphaFoldDB" id="A0AAJ2BJ51"/>
<dbReference type="PANTHER" id="PTHR43433">
    <property type="entry name" value="HYDROLASE, ALPHA/BETA FOLD FAMILY PROTEIN"/>
    <property type="match status" value="1"/>
</dbReference>